<comment type="caution">
    <text evidence="3">The sequence shown here is derived from an EMBL/GenBank/DDBJ whole genome shotgun (WGS) entry which is preliminary data.</text>
</comment>
<dbReference type="PANTHER" id="PTHR43377:SF1">
    <property type="entry name" value="BILIVERDIN REDUCTASE A"/>
    <property type="match status" value="1"/>
</dbReference>
<dbReference type="Proteomes" id="UP001652504">
    <property type="component" value="Unassembled WGS sequence"/>
</dbReference>
<dbReference type="InterPro" id="IPR036291">
    <property type="entry name" value="NAD(P)-bd_dom_sf"/>
</dbReference>
<dbReference type="PANTHER" id="PTHR43377">
    <property type="entry name" value="BILIVERDIN REDUCTASE A"/>
    <property type="match status" value="1"/>
</dbReference>
<gene>
    <name evidence="3" type="ORF">OE749_12155</name>
</gene>
<name>A0ABT3A9Z4_9ALTE</name>
<dbReference type="InterPro" id="IPR000683">
    <property type="entry name" value="Gfo/Idh/MocA-like_OxRdtase_N"/>
</dbReference>
<keyword evidence="1" id="KW-0732">Signal</keyword>
<dbReference type="EMBL" id="JAOWKX010000006">
    <property type="protein sequence ID" value="MCV2885448.1"/>
    <property type="molecule type" value="Genomic_DNA"/>
</dbReference>
<evidence type="ECO:0000259" key="2">
    <source>
        <dbReference type="Pfam" id="PF01408"/>
    </source>
</evidence>
<feature type="domain" description="Gfo/Idh/MocA-like oxidoreductase N-terminal" evidence="2">
    <location>
        <begin position="9"/>
        <end position="131"/>
    </location>
</feature>
<dbReference type="InterPro" id="IPR051450">
    <property type="entry name" value="Gfo/Idh/MocA_Oxidoreductases"/>
</dbReference>
<protein>
    <submittedName>
        <fullName evidence="3">Gfo/Idh/MocA family oxidoreductase</fullName>
    </submittedName>
</protein>
<evidence type="ECO:0000313" key="4">
    <source>
        <dbReference type="Proteomes" id="UP001652504"/>
    </source>
</evidence>
<accession>A0ABT3A9Z4</accession>
<sequence>MSEQGRPLIVVVGCGNIGFRHVQALLSEKNHYDILAYDPDVAGLNAAEFALLNQDKFASKILKTTTEFPRNMDISLAIIATNADVRFAVTESLIQQNTVKSIVFEKVLFQSKVEVDKMSSLLNQQSISAWVNCPRRMMPCYKKVKERINPQQPIKMELFGKNVGMACNAIHFLDLFFYLGNINPVNLDFQTNLDDRLLKAKRSGFYELTGEIYLECDKHSIHINCDDDGGKEEIKIKIENSGAEFQIDEINSDILTVIDNESIKSDFILPFQSQMSQKFSLGIIKHDKCELPSFDESAKLHVAMIEAFLPQFNRLLHQSNDFIPIT</sequence>
<organism evidence="3 4">
    <name type="scientific">Fluctibacter corallii</name>
    <dbReference type="NCBI Taxonomy" id="2984329"/>
    <lineage>
        <taxon>Bacteria</taxon>
        <taxon>Pseudomonadati</taxon>
        <taxon>Pseudomonadota</taxon>
        <taxon>Gammaproteobacteria</taxon>
        <taxon>Alteromonadales</taxon>
        <taxon>Alteromonadaceae</taxon>
        <taxon>Fluctibacter</taxon>
    </lineage>
</organism>
<reference evidence="3 4" key="1">
    <citation type="submission" date="2022-10" db="EMBL/GenBank/DDBJ databases">
        <title>Aestuariibacter sp. AA17 isolated from Montipora capitata coral fragment.</title>
        <authorList>
            <person name="Emsley S.A."/>
            <person name="Pfannmuller K.M."/>
            <person name="Loughran R.M."/>
            <person name="Shlafstein M."/>
            <person name="Papke E."/>
            <person name="Saw J.H."/>
            <person name="Ushijima B."/>
            <person name="Videau P."/>
        </authorList>
    </citation>
    <scope>NUCLEOTIDE SEQUENCE [LARGE SCALE GENOMIC DNA]</scope>
    <source>
        <strain evidence="3 4">AA17</strain>
    </source>
</reference>
<evidence type="ECO:0000313" key="3">
    <source>
        <dbReference type="EMBL" id="MCV2885448.1"/>
    </source>
</evidence>
<dbReference type="SUPFAM" id="SSF51735">
    <property type="entry name" value="NAD(P)-binding Rossmann-fold domains"/>
    <property type="match status" value="1"/>
</dbReference>
<proteinExistence type="predicted"/>
<dbReference type="RefSeq" id="WP_263712740.1">
    <property type="nucleotide sequence ID" value="NZ_JAOWKX010000006.1"/>
</dbReference>
<keyword evidence="4" id="KW-1185">Reference proteome</keyword>
<dbReference type="Pfam" id="PF01408">
    <property type="entry name" value="GFO_IDH_MocA"/>
    <property type="match status" value="1"/>
</dbReference>
<evidence type="ECO:0000256" key="1">
    <source>
        <dbReference type="ARBA" id="ARBA00022729"/>
    </source>
</evidence>
<dbReference type="Gene3D" id="3.40.50.720">
    <property type="entry name" value="NAD(P)-binding Rossmann-like Domain"/>
    <property type="match status" value="1"/>
</dbReference>